<comment type="function">
    <text evidence="3">Possible regulatory or functional link with the histocompatibility cluster.</text>
</comment>
<dbReference type="Proteomes" id="UP000076727">
    <property type="component" value="Unassembled WGS sequence"/>
</dbReference>
<dbReference type="InterPro" id="IPR006073">
    <property type="entry name" value="GTP-bd"/>
</dbReference>
<evidence type="ECO:0000256" key="5">
    <source>
        <dbReference type="SAM" id="MobiDB-lite"/>
    </source>
</evidence>
<accession>A0A165UKM0</accession>
<dbReference type="STRING" id="1314783.A0A165UKM0"/>
<dbReference type="Gene3D" id="3.40.50.300">
    <property type="entry name" value="P-loop containing nucleotide triphosphate hydrolases"/>
    <property type="match status" value="1"/>
</dbReference>
<reference evidence="7 8" key="1">
    <citation type="journal article" date="2016" name="Mol. Biol. Evol.">
        <title>Comparative Genomics of Early-Diverging Mushroom-Forming Fungi Provides Insights into the Origins of Lignocellulose Decay Capabilities.</title>
        <authorList>
            <person name="Nagy L.G."/>
            <person name="Riley R."/>
            <person name="Tritt A."/>
            <person name="Adam C."/>
            <person name="Daum C."/>
            <person name="Floudas D."/>
            <person name="Sun H."/>
            <person name="Yadav J.S."/>
            <person name="Pangilinan J."/>
            <person name="Larsson K.H."/>
            <person name="Matsuura K."/>
            <person name="Barry K."/>
            <person name="Labutti K."/>
            <person name="Kuo R."/>
            <person name="Ohm R.A."/>
            <person name="Bhattacharya S.S."/>
            <person name="Shirouzu T."/>
            <person name="Yoshinaga Y."/>
            <person name="Martin F.M."/>
            <person name="Grigoriev I.V."/>
            <person name="Hibbett D.S."/>
        </authorList>
    </citation>
    <scope>NUCLEOTIDE SEQUENCE [LARGE SCALE GENOMIC DNA]</scope>
    <source>
        <strain evidence="7 8">L-15889</strain>
    </source>
</reference>
<feature type="compositionally biased region" description="Basic and acidic residues" evidence="5">
    <location>
        <begin position="12"/>
        <end position="38"/>
    </location>
</feature>
<dbReference type="InterPro" id="IPR027417">
    <property type="entry name" value="P-loop_NTPase"/>
</dbReference>
<feature type="domain" description="G" evidence="6">
    <location>
        <begin position="396"/>
        <end position="479"/>
    </location>
</feature>
<dbReference type="GO" id="GO:0005525">
    <property type="term" value="F:GTP binding"/>
    <property type="evidence" value="ECO:0007669"/>
    <property type="project" value="UniProtKB-KW"/>
</dbReference>
<gene>
    <name evidence="7" type="ORF">DAEQUDRAFT_772406</name>
</gene>
<dbReference type="PANTHER" id="PTHR45709">
    <property type="entry name" value="LARGE SUBUNIT GTPASE 1 HOMOLOG-RELATED"/>
    <property type="match status" value="1"/>
</dbReference>
<feature type="region of interest" description="Disordered" evidence="5">
    <location>
        <begin position="627"/>
        <end position="688"/>
    </location>
</feature>
<dbReference type="OrthoDB" id="61815at2759"/>
<evidence type="ECO:0000256" key="1">
    <source>
        <dbReference type="ARBA" id="ARBA00022741"/>
    </source>
</evidence>
<dbReference type="SUPFAM" id="SSF52540">
    <property type="entry name" value="P-loop containing nucleoside triphosphate hydrolases"/>
    <property type="match status" value="1"/>
</dbReference>
<dbReference type="Pfam" id="PF01926">
    <property type="entry name" value="MMR_HSR1"/>
    <property type="match status" value="1"/>
</dbReference>
<keyword evidence="2" id="KW-0342">GTP-binding</keyword>
<evidence type="ECO:0000256" key="3">
    <source>
        <dbReference type="ARBA" id="ARBA00037770"/>
    </source>
</evidence>
<evidence type="ECO:0000256" key="2">
    <source>
        <dbReference type="ARBA" id="ARBA00023134"/>
    </source>
</evidence>
<feature type="compositionally biased region" description="Acidic residues" evidence="5">
    <location>
        <begin position="630"/>
        <end position="642"/>
    </location>
</feature>
<keyword evidence="1" id="KW-0547">Nucleotide-binding</keyword>
<evidence type="ECO:0000313" key="8">
    <source>
        <dbReference type="Proteomes" id="UP000076727"/>
    </source>
</evidence>
<keyword evidence="8" id="KW-1185">Reference proteome</keyword>
<feature type="compositionally biased region" description="Acidic residues" evidence="5">
    <location>
        <begin position="377"/>
        <end position="392"/>
    </location>
</feature>
<proteinExistence type="predicted"/>
<dbReference type="EMBL" id="KV429032">
    <property type="protein sequence ID" value="KZT75054.1"/>
    <property type="molecule type" value="Genomic_DNA"/>
</dbReference>
<dbReference type="AlphaFoldDB" id="A0A165UKM0"/>
<evidence type="ECO:0000313" key="7">
    <source>
        <dbReference type="EMBL" id="KZT75054.1"/>
    </source>
</evidence>
<feature type="region of interest" description="Disordered" evidence="5">
    <location>
        <begin position="347"/>
        <end position="392"/>
    </location>
</feature>
<protein>
    <recommendedName>
        <fullName evidence="4">Guanine nucleotide-binding protein-like 1</fullName>
    </recommendedName>
</protein>
<keyword evidence="7" id="KW-0378">Hydrolase</keyword>
<sequence length="688" mass="74509">MPPRKKPFSAKQKKEQLQLKRAVKRGDAEPPPKLDRHGRPQKKRSSLGNRDHEASSPAAVASLRLESSFVKLSGDFLNDTRKLASELPLTRPIAPHTAIWRGVSDGSAGAANSPLTCPKRPKWRYDMSKKEVEANEEGLFRKWLAQTDAAVNQWASSMNQPDPDDPAPTAKMPSAPTSYERNLEVWRQLWRVTEISQIILILLDSRCPLLHYPPALSSYLAGLPHASRTRIILVLTKVDIVGPARADAWAAYLRGQFPGTRVVQVESYAEADGAPAPVQGRKKAPDAHLPSAFRRTLVAALRDAHAELLAPPEYVQSDAAKLARWRPRVRREVNWDVVLEAEGERVGSVVGGSAAPRPGTRPHAEETQQADDREGPPPEDEGGGGTDDEEPEFLTMGLIGQPNVGKSSLLNALFGQHKVKASRTPGKTKHFQTLFWTPEVRLVDCPGLVMPNFVPMETQVLAAILPISRVSAVALCTHHAAQLLPLERILQLAHPALTSPPPEDRRTWRAGMRAGAKGGGTAQAQAWTAMDVLTAYALRKGWVTAKAGRPDVGRAGNASELVLSFRVCGRGADAFVGCATVLRALAEGRIRWAFWPPGTDPRVVEEQQGGVDAAGIWIPDLDDAHHDVDVESEDDGTAESDGDDSKSAATEDETEDEEDAADAIPTLGGASSRFAALTMEGDADDSGN</sequence>
<feature type="compositionally biased region" description="Acidic residues" evidence="5">
    <location>
        <begin position="650"/>
        <end position="661"/>
    </location>
</feature>
<dbReference type="GO" id="GO:0003924">
    <property type="term" value="F:GTPase activity"/>
    <property type="evidence" value="ECO:0007669"/>
    <property type="project" value="InterPro"/>
</dbReference>
<feature type="region of interest" description="Disordered" evidence="5">
    <location>
        <begin position="156"/>
        <end position="176"/>
    </location>
</feature>
<dbReference type="InterPro" id="IPR043358">
    <property type="entry name" value="GNL1-like"/>
</dbReference>
<feature type="compositionally biased region" description="Basic and acidic residues" evidence="5">
    <location>
        <begin position="362"/>
        <end position="376"/>
    </location>
</feature>
<evidence type="ECO:0000256" key="4">
    <source>
        <dbReference type="ARBA" id="ARBA00039902"/>
    </source>
</evidence>
<feature type="region of interest" description="Disordered" evidence="5">
    <location>
        <begin position="1"/>
        <end position="58"/>
    </location>
</feature>
<dbReference type="PANTHER" id="PTHR45709:SF3">
    <property type="entry name" value="GUANINE NUCLEOTIDE-BINDING PROTEIN-LIKE 1"/>
    <property type="match status" value="1"/>
</dbReference>
<organism evidence="7 8">
    <name type="scientific">Daedalea quercina L-15889</name>
    <dbReference type="NCBI Taxonomy" id="1314783"/>
    <lineage>
        <taxon>Eukaryota</taxon>
        <taxon>Fungi</taxon>
        <taxon>Dikarya</taxon>
        <taxon>Basidiomycota</taxon>
        <taxon>Agaricomycotina</taxon>
        <taxon>Agaricomycetes</taxon>
        <taxon>Polyporales</taxon>
        <taxon>Fomitopsis</taxon>
    </lineage>
</organism>
<name>A0A165UKM0_9APHY</name>
<evidence type="ECO:0000259" key="6">
    <source>
        <dbReference type="Pfam" id="PF01926"/>
    </source>
</evidence>